<protein>
    <submittedName>
        <fullName evidence="4">HDL095Cp</fullName>
    </submittedName>
</protein>
<evidence type="ECO:0000313" key="4">
    <source>
        <dbReference type="EMBL" id="AMD20649.1"/>
    </source>
</evidence>
<dbReference type="GO" id="GO:0005829">
    <property type="term" value="C:cytosol"/>
    <property type="evidence" value="ECO:0007669"/>
    <property type="project" value="TreeGrafter"/>
</dbReference>
<keyword evidence="1" id="KW-0175">Coiled coil</keyword>
<evidence type="ECO:0000256" key="2">
    <source>
        <dbReference type="SAM" id="MobiDB-lite"/>
    </source>
</evidence>
<dbReference type="CDD" id="cd06257">
    <property type="entry name" value="DnaJ"/>
    <property type="match status" value="1"/>
</dbReference>
<dbReference type="PROSITE" id="PS50076">
    <property type="entry name" value="DNAJ_2"/>
    <property type="match status" value="1"/>
</dbReference>
<dbReference type="PRINTS" id="PR00625">
    <property type="entry name" value="JDOMAIN"/>
</dbReference>
<feature type="compositionally biased region" description="Polar residues" evidence="2">
    <location>
        <begin position="484"/>
        <end position="497"/>
    </location>
</feature>
<dbReference type="InterPro" id="IPR001623">
    <property type="entry name" value="DnaJ_domain"/>
</dbReference>
<dbReference type="PANTHER" id="PTHR45006:SF2">
    <property type="entry name" value="PROTEIN CAJ1"/>
    <property type="match status" value="1"/>
</dbReference>
<feature type="region of interest" description="Disordered" evidence="2">
    <location>
        <begin position="484"/>
        <end position="578"/>
    </location>
</feature>
<dbReference type="InterPro" id="IPR052814">
    <property type="entry name" value="Peroxisomal_DnaJ"/>
</dbReference>
<dbReference type="EMBL" id="CP014244">
    <property type="protein sequence ID" value="AMD20649.1"/>
    <property type="molecule type" value="Genomic_DNA"/>
</dbReference>
<dbReference type="AlphaFoldDB" id="A0A0X8HSJ4"/>
<dbReference type="RefSeq" id="XP_017987645.1">
    <property type="nucleotide sequence ID" value="XM_018131777.1"/>
</dbReference>
<dbReference type="SUPFAM" id="SSF46565">
    <property type="entry name" value="Chaperone J-domain"/>
    <property type="match status" value="1"/>
</dbReference>
<feature type="coiled-coil region" evidence="1">
    <location>
        <begin position="232"/>
        <end position="271"/>
    </location>
</feature>
<dbReference type="InterPro" id="IPR036869">
    <property type="entry name" value="J_dom_sf"/>
</dbReference>
<name>A0A0X8HSJ4_9SACH</name>
<organism evidence="4 5">
    <name type="scientific">Eremothecium sinecaudum</name>
    <dbReference type="NCBI Taxonomy" id="45286"/>
    <lineage>
        <taxon>Eukaryota</taxon>
        <taxon>Fungi</taxon>
        <taxon>Dikarya</taxon>
        <taxon>Ascomycota</taxon>
        <taxon>Saccharomycotina</taxon>
        <taxon>Saccharomycetes</taxon>
        <taxon>Saccharomycetales</taxon>
        <taxon>Saccharomycetaceae</taxon>
        <taxon>Eremothecium</taxon>
    </lineage>
</organism>
<dbReference type="PANTHER" id="PTHR45006">
    <property type="entry name" value="DNAJ-LIKE PROTEIN 1"/>
    <property type="match status" value="1"/>
</dbReference>
<evidence type="ECO:0000256" key="1">
    <source>
        <dbReference type="SAM" id="Coils"/>
    </source>
</evidence>
<feature type="compositionally biased region" description="Polar residues" evidence="2">
    <location>
        <begin position="567"/>
        <end position="578"/>
    </location>
</feature>
<sequence length="578" mass="64060">MVKDTTYYDVLGVQPDATAEQIKKAYRKKAIQTHPDKNPNDANAQAKFQEVSKAYKVLSDPELKSRYNEFGLSDERGGLSVDEDPFEMLMAVFGGDSFQQWIGEYSFLKNLMKQTELFEGEGEISGNEHGTVGGNKENFGVVDDSADESDTTAAATGTTLGKFAGITGRETMESKGGAFRDGLATTSAHFNGKSVGSESGSATVNENFRNFGNSAELPVSPSAECTNRKERRHRQREKFLELEKERRDEKKKQINELAELLEKKISDLQAASTSGHMPEFLEKLQKEIDESLKTESFGIELLQLIGKVYKSKANNFLMSQKTYGISRIFTGVHEKTKSVKSTFSMLNSAMNAMSAQKELEKMNLEGMNPYDRAKLEFLIQGKSMGMMWSLNKFELQSKLKGVCDKILDDKSVPTKQRINKAKALLAIGNMFCKARREEGDVDPTILEFEEMVLQSKNVRIKTKRQNARSYADNVHINYSTTKGFDYSSGTAKESSAFSPTPGPTQSPTTGVNSASPIPPAEGDSRPFTSRMPKTGPRRHNSFRTSPPRPSTAHPATSEPSSKRMPFRSSSVRSTAGRT</sequence>
<dbReference type="Pfam" id="PF00226">
    <property type="entry name" value="DnaJ"/>
    <property type="match status" value="1"/>
</dbReference>
<dbReference type="GeneID" id="28723904"/>
<accession>A0A0X8HSJ4</accession>
<evidence type="ECO:0000259" key="3">
    <source>
        <dbReference type="PROSITE" id="PS50076"/>
    </source>
</evidence>
<gene>
    <name evidence="4" type="ORF">AW171_hschr42551</name>
</gene>
<reference evidence="4 5" key="1">
    <citation type="submission" date="2016-01" db="EMBL/GenBank/DDBJ databases">
        <title>Genome sequence of the yeast Holleya sinecauda.</title>
        <authorList>
            <person name="Dietrich F.S."/>
        </authorList>
    </citation>
    <scope>NUCLEOTIDE SEQUENCE [LARGE SCALE GENOMIC DNA]</scope>
    <source>
        <strain evidence="4 5">ATCC 58844</strain>
    </source>
</reference>
<keyword evidence="5" id="KW-1185">Reference proteome</keyword>
<feature type="domain" description="J" evidence="3">
    <location>
        <begin position="6"/>
        <end position="71"/>
    </location>
</feature>
<dbReference type="OrthoDB" id="552049at2759"/>
<dbReference type="STRING" id="45286.A0A0X8HSJ4"/>
<evidence type="ECO:0000313" key="5">
    <source>
        <dbReference type="Proteomes" id="UP000243052"/>
    </source>
</evidence>
<dbReference type="Gene3D" id="1.10.287.110">
    <property type="entry name" value="DnaJ domain"/>
    <property type="match status" value="1"/>
</dbReference>
<dbReference type="Pfam" id="PF14308">
    <property type="entry name" value="DnaJ-X"/>
    <property type="match status" value="1"/>
</dbReference>
<dbReference type="SMART" id="SM00271">
    <property type="entry name" value="DnaJ"/>
    <property type="match status" value="1"/>
</dbReference>
<feature type="region of interest" description="Disordered" evidence="2">
    <location>
        <begin position="213"/>
        <end position="232"/>
    </location>
</feature>
<dbReference type="Proteomes" id="UP000243052">
    <property type="component" value="Chromosome iv"/>
</dbReference>
<proteinExistence type="predicted"/>
<dbReference type="InterPro" id="IPR026894">
    <property type="entry name" value="DnaJ_X"/>
</dbReference>
<dbReference type="GO" id="GO:0016558">
    <property type="term" value="P:protein import into peroxisome matrix"/>
    <property type="evidence" value="ECO:0007669"/>
    <property type="project" value="TreeGrafter"/>
</dbReference>